<proteinExistence type="predicted"/>
<evidence type="ECO:0008006" key="3">
    <source>
        <dbReference type="Google" id="ProtNLM"/>
    </source>
</evidence>
<comment type="caution">
    <text evidence="1">The sequence shown here is derived from an EMBL/GenBank/DDBJ whole genome shotgun (WGS) entry which is preliminary data.</text>
</comment>
<gene>
    <name evidence="1" type="ORF">PMAYCL1PPCAC_27800</name>
</gene>
<accession>A0AAN5D7R0</accession>
<evidence type="ECO:0000313" key="1">
    <source>
        <dbReference type="EMBL" id="GMR57605.1"/>
    </source>
</evidence>
<reference evidence="2" key="1">
    <citation type="submission" date="2022-10" db="EMBL/GenBank/DDBJ databases">
        <title>Genome assembly of Pristionchus species.</title>
        <authorList>
            <person name="Yoshida K."/>
            <person name="Sommer R.J."/>
        </authorList>
    </citation>
    <scope>NUCLEOTIDE SEQUENCE [LARGE SCALE GENOMIC DNA]</scope>
    <source>
        <strain evidence="2">RS5460</strain>
    </source>
</reference>
<dbReference type="Proteomes" id="UP001328107">
    <property type="component" value="Unassembled WGS sequence"/>
</dbReference>
<evidence type="ECO:0000313" key="2">
    <source>
        <dbReference type="Proteomes" id="UP001328107"/>
    </source>
</evidence>
<name>A0AAN5D7R0_9BILA</name>
<sequence length="334" mass="38439">MQNIQCRQYEMESESIPVQGLSPIELLPGEIVHKIIILVPEAVFELRLTSRLLRSRVDELAVRQSIAAIVEQVTIYGKENAIQIRVDMSKIISNFYELRLKSRFLNGVVTRSVYDSFNRYVLKTGEILRMEEQLMNLGASMGTRLEKLYLFDCVHVFPAVHALLKGIRLEKLIFKADTFCDEDWINLLSVVNDHDVEIVALNVGNSVSNPAKHLLELSTSIRSLYIHQFPVNDVDRSSPYFFGVFHAEWSEIFLKMFAGALDKLLIENNFCPDYLTKRCADQIIEKIPKLGKNIWFKSTCNAFPEREEYSVRDYLVQGGIIFSIFNANYRKMAP</sequence>
<protein>
    <recommendedName>
        <fullName evidence="3">F-box domain-containing protein</fullName>
    </recommendedName>
</protein>
<keyword evidence="2" id="KW-1185">Reference proteome</keyword>
<dbReference type="AlphaFoldDB" id="A0AAN5D7R0"/>
<organism evidence="1 2">
    <name type="scientific">Pristionchus mayeri</name>
    <dbReference type="NCBI Taxonomy" id="1317129"/>
    <lineage>
        <taxon>Eukaryota</taxon>
        <taxon>Metazoa</taxon>
        <taxon>Ecdysozoa</taxon>
        <taxon>Nematoda</taxon>
        <taxon>Chromadorea</taxon>
        <taxon>Rhabditida</taxon>
        <taxon>Rhabditina</taxon>
        <taxon>Diplogasteromorpha</taxon>
        <taxon>Diplogasteroidea</taxon>
        <taxon>Neodiplogasteridae</taxon>
        <taxon>Pristionchus</taxon>
    </lineage>
</organism>
<dbReference type="EMBL" id="BTRK01000006">
    <property type="protein sequence ID" value="GMR57605.1"/>
    <property type="molecule type" value="Genomic_DNA"/>
</dbReference>